<gene>
    <name evidence="2" type="ORF">TeGR_g4255</name>
</gene>
<accession>A0ABQ6N287</accession>
<keyword evidence="3" id="KW-1185">Reference proteome</keyword>
<comment type="caution">
    <text evidence="2">The sequence shown here is derived from an EMBL/GenBank/DDBJ whole genome shotgun (WGS) entry which is preliminary data.</text>
</comment>
<feature type="compositionally biased region" description="Basic and acidic residues" evidence="1">
    <location>
        <begin position="1"/>
        <end position="19"/>
    </location>
</feature>
<feature type="region of interest" description="Disordered" evidence="1">
    <location>
        <begin position="92"/>
        <end position="137"/>
    </location>
</feature>
<proteinExistence type="predicted"/>
<evidence type="ECO:0000256" key="1">
    <source>
        <dbReference type="SAM" id="MobiDB-lite"/>
    </source>
</evidence>
<evidence type="ECO:0000313" key="2">
    <source>
        <dbReference type="EMBL" id="GMI37908.1"/>
    </source>
</evidence>
<sequence length="357" mass="39465">MENLEDKKRQRQTDEERRATNSKRRKEKEGTLMQLSLKKRTGRKVFHHSMGGVEGVVVECPEGRRVVPEATVDFAGERATYRCIELVLADWKGPPPPLSLPGAKREEEGGEEDAGSPAKPPPPPPPAPAQQQQQRLAQVIEHDPEELVTRVQVKGNTKSLGLSVAESSGSVVVSGLGPENIVKGISPSVKVGATILMFNDTVLDSTQQLSDLLTHNYRYKKSFTLTFKHNDVVLRSEAVPGTSDLKLWYKAGSTLGVSAVDCGDQRLRVGVVVEDSPLHAYPLVRTLTIIKAVNGVEILTSEQFTEILKDQVGDFEVLYVNTKTEQEEQFEQENAELFGLTRDIVLRRQNQDGASEF</sequence>
<feature type="region of interest" description="Disordered" evidence="1">
    <location>
        <begin position="1"/>
        <end position="33"/>
    </location>
</feature>
<protein>
    <recommendedName>
        <fullName evidence="4">PDZ domain-containing protein</fullName>
    </recommendedName>
</protein>
<organism evidence="2 3">
    <name type="scientific">Tetraparma gracilis</name>
    <dbReference type="NCBI Taxonomy" id="2962635"/>
    <lineage>
        <taxon>Eukaryota</taxon>
        <taxon>Sar</taxon>
        <taxon>Stramenopiles</taxon>
        <taxon>Ochrophyta</taxon>
        <taxon>Bolidophyceae</taxon>
        <taxon>Parmales</taxon>
        <taxon>Triparmaceae</taxon>
        <taxon>Tetraparma</taxon>
    </lineage>
</organism>
<dbReference type="EMBL" id="BRYB01002001">
    <property type="protein sequence ID" value="GMI37908.1"/>
    <property type="molecule type" value="Genomic_DNA"/>
</dbReference>
<feature type="compositionally biased region" description="Pro residues" evidence="1">
    <location>
        <begin position="118"/>
        <end position="128"/>
    </location>
</feature>
<reference evidence="2 3" key="1">
    <citation type="journal article" date="2023" name="Commun. Biol.">
        <title>Genome analysis of Parmales, the sister group of diatoms, reveals the evolutionary specialization of diatoms from phago-mixotrophs to photoautotrophs.</title>
        <authorList>
            <person name="Ban H."/>
            <person name="Sato S."/>
            <person name="Yoshikawa S."/>
            <person name="Yamada K."/>
            <person name="Nakamura Y."/>
            <person name="Ichinomiya M."/>
            <person name="Sato N."/>
            <person name="Blanc-Mathieu R."/>
            <person name="Endo H."/>
            <person name="Kuwata A."/>
            <person name="Ogata H."/>
        </authorList>
    </citation>
    <scope>NUCLEOTIDE SEQUENCE [LARGE SCALE GENOMIC DNA]</scope>
</reference>
<evidence type="ECO:0000313" key="3">
    <source>
        <dbReference type="Proteomes" id="UP001165060"/>
    </source>
</evidence>
<evidence type="ECO:0008006" key="4">
    <source>
        <dbReference type="Google" id="ProtNLM"/>
    </source>
</evidence>
<dbReference type="Proteomes" id="UP001165060">
    <property type="component" value="Unassembled WGS sequence"/>
</dbReference>
<name>A0ABQ6N287_9STRA</name>